<accession>A0ABP3NUT9</accession>
<evidence type="ECO:0000313" key="1">
    <source>
        <dbReference type="EMBL" id="GAA0554126.1"/>
    </source>
</evidence>
<name>A0ABP3NUT9_9ACTN</name>
<dbReference type="EMBL" id="BAAABZ010000071">
    <property type="protein sequence ID" value="GAA0554126.1"/>
    <property type="molecule type" value="Genomic_DNA"/>
</dbReference>
<gene>
    <name evidence="1" type="ORF">GCM10010390_65250</name>
</gene>
<proteinExistence type="predicted"/>
<dbReference type="Proteomes" id="UP001501576">
    <property type="component" value="Unassembled WGS sequence"/>
</dbReference>
<dbReference type="RefSeq" id="WP_346160794.1">
    <property type="nucleotide sequence ID" value="NZ_BAAABZ010000071.1"/>
</dbReference>
<comment type="caution">
    <text evidence="1">The sequence shown here is derived from an EMBL/GenBank/DDBJ whole genome shotgun (WGS) entry which is preliminary data.</text>
</comment>
<protein>
    <submittedName>
        <fullName evidence="1">Uncharacterized protein</fullName>
    </submittedName>
</protein>
<reference evidence="2" key="1">
    <citation type="journal article" date="2019" name="Int. J. Syst. Evol. Microbiol.">
        <title>The Global Catalogue of Microorganisms (GCM) 10K type strain sequencing project: providing services to taxonomists for standard genome sequencing and annotation.</title>
        <authorList>
            <consortium name="The Broad Institute Genomics Platform"/>
            <consortium name="The Broad Institute Genome Sequencing Center for Infectious Disease"/>
            <person name="Wu L."/>
            <person name="Ma J."/>
        </authorList>
    </citation>
    <scope>NUCLEOTIDE SEQUENCE [LARGE SCALE GENOMIC DNA]</scope>
    <source>
        <strain evidence="2">JCM 5052</strain>
    </source>
</reference>
<organism evidence="1 2">
    <name type="scientific">Streptomyces mordarskii</name>
    <dbReference type="NCBI Taxonomy" id="1226758"/>
    <lineage>
        <taxon>Bacteria</taxon>
        <taxon>Bacillati</taxon>
        <taxon>Actinomycetota</taxon>
        <taxon>Actinomycetes</taxon>
        <taxon>Kitasatosporales</taxon>
        <taxon>Streptomycetaceae</taxon>
        <taxon>Streptomyces</taxon>
    </lineage>
</organism>
<sequence length="126" mass="13993">MTNDARTQLLNHPETAQHVRVIAALRQTADLMDMEGRDPQDPAQLLNSHAFLAAYGLDSMGQWQEVRRSYTAPGGAGHQAWKAWVLECRAVRDEMKKLLLPSWVDSPNLTADDVRAIADRVAAETA</sequence>
<evidence type="ECO:0000313" key="2">
    <source>
        <dbReference type="Proteomes" id="UP001501576"/>
    </source>
</evidence>
<keyword evidence="2" id="KW-1185">Reference proteome</keyword>